<evidence type="ECO:0000313" key="2">
    <source>
        <dbReference type="Proteomes" id="UP001234297"/>
    </source>
</evidence>
<proteinExistence type="predicted"/>
<reference evidence="1 2" key="1">
    <citation type="journal article" date="2022" name="Hortic Res">
        <title>A haplotype resolved chromosomal level avocado genome allows analysis of novel avocado genes.</title>
        <authorList>
            <person name="Nath O."/>
            <person name="Fletcher S.J."/>
            <person name="Hayward A."/>
            <person name="Shaw L.M."/>
            <person name="Masouleh A.K."/>
            <person name="Furtado A."/>
            <person name="Henry R.J."/>
            <person name="Mitter N."/>
        </authorList>
    </citation>
    <scope>NUCLEOTIDE SEQUENCE [LARGE SCALE GENOMIC DNA]</scope>
    <source>
        <strain evidence="2">cv. Hass</strain>
    </source>
</reference>
<organism evidence="1 2">
    <name type="scientific">Persea americana</name>
    <name type="common">Avocado</name>
    <dbReference type="NCBI Taxonomy" id="3435"/>
    <lineage>
        <taxon>Eukaryota</taxon>
        <taxon>Viridiplantae</taxon>
        <taxon>Streptophyta</taxon>
        <taxon>Embryophyta</taxon>
        <taxon>Tracheophyta</taxon>
        <taxon>Spermatophyta</taxon>
        <taxon>Magnoliopsida</taxon>
        <taxon>Magnoliidae</taxon>
        <taxon>Laurales</taxon>
        <taxon>Lauraceae</taxon>
        <taxon>Persea</taxon>
    </lineage>
</organism>
<accession>A0ACC2L7B6</accession>
<protein>
    <submittedName>
        <fullName evidence="1">Uncharacterized protein</fullName>
    </submittedName>
</protein>
<name>A0ACC2L7B6_PERAE</name>
<dbReference type="EMBL" id="CM056815">
    <property type="protein sequence ID" value="KAJ8629367.1"/>
    <property type="molecule type" value="Genomic_DNA"/>
</dbReference>
<dbReference type="Proteomes" id="UP001234297">
    <property type="component" value="Chromosome 7"/>
</dbReference>
<evidence type="ECO:0000313" key="1">
    <source>
        <dbReference type="EMBL" id="KAJ8629367.1"/>
    </source>
</evidence>
<keyword evidence="2" id="KW-1185">Reference proteome</keyword>
<gene>
    <name evidence="1" type="ORF">MRB53_022690</name>
</gene>
<sequence length="626" mass="71502">MSGDKNRFMNLKQYDRGSVKFGNNDGAKIVGKGAVQLNHGKITSKEVLFVNGLKHSLLSVSHISDQGHEVVSKKLGFEIRKSSNGKVVAVGSRTSSNLYTLSKTIKEKCAIGQVDERRLWHRRLGHIRFDNLSKIHSKEANRCMLRPHEEKTLYELWFGRKAIVKHLKVFGSKCYIKRIEKNVGTFDEKADEGIFLGYSTRSKAYRCYNKRLNKIVETIDVKFDEQVEQPENSKQELLVYEDSNDDSEPVAQYDDRKEGESEDHSDKKRENSRWHEYHGTKETNILGDAKAGIQTRRMTTSTLARVKLVVPMGCVACARCRRGLCSGRAMATVDTGRRGGGSTGGCRGEAEKGKRKKKKRKGKRKRCSGNEEKVSAQVEEEEEEEEEKKKRKGRRKKGGGRRCAGRGCRGGEGGGEGKKRRGKEIKKERREQRGERACCGREREKKRRKKERKKGRKKKWRRLCRGLWQGREDGCGVRSEGNMGACRWWRKKRRKRKRKGRKERKKKRRRRAGCRRRKGEEEERKRREKEEGAQARVGAQAREEEGKRKKRKGGRREEEEEEEREAQAQVGQAREEERKRKGGRRAEEGGRAGGAGAGGVCEDAGASARGVMEEKGSTCSGVRRCC</sequence>
<comment type="caution">
    <text evidence="1">The sequence shown here is derived from an EMBL/GenBank/DDBJ whole genome shotgun (WGS) entry which is preliminary data.</text>
</comment>